<dbReference type="PROSITE" id="PS50109">
    <property type="entry name" value="HIS_KIN"/>
    <property type="match status" value="1"/>
</dbReference>
<evidence type="ECO:0000259" key="8">
    <source>
        <dbReference type="PROSITE" id="PS50851"/>
    </source>
</evidence>
<dbReference type="PROSITE" id="PS50851">
    <property type="entry name" value="CHEW"/>
    <property type="match status" value="1"/>
</dbReference>
<dbReference type="SUPFAM" id="SSF50341">
    <property type="entry name" value="CheW-like"/>
    <property type="match status" value="1"/>
</dbReference>
<dbReference type="InterPro" id="IPR001789">
    <property type="entry name" value="Sig_transdc_resp-reg_receiver"/>
</dbReference>
<dbReference type="Pfam" id="PF00072">
    <property type="entry name" value="Response_reg"/>
    <property type="match status" value="1"/>
</dbReference>
<organism evidence="10">
    <name type="scientific">mine drainage metagenome</name>
    <dbReference type="NCBI Taxonomy" id="410659"/>
    <lineage>
        <taxon>unclassified sequences</taxon>
        <taxon>metagenomes</taxon>
        <taxon>ecological metagenomes</taxon>
    </lineage>
</organism>
<keyword evidence="4 10" id="KW-0808">Transferase</keyword>
<dbReference type="Pfam" id="PF01584">
    <property type="entry name" value="CheW"/>
    <property type="match status" value="1"/>
</dbReference>
<dbReference type="GO" id="GO:0005737">
    <property type="term" value="C:cytoplasm"/>
    <property type="evidence" value="ECO:0007669"/>
    <property type="project" value="InterPro"/>
</dbReference>
<reference evidence="10" key="1">
    <citation type="submission" date="2016-10" db="EMBL/GenBank/DDBJ databases">
        <title>Sequence of Gallionella enrichment culture.</title>
        <authorList>
            <person name="Poehlein A."/>
            <person name="Muehling M."/>
            <person name="Daniel R."/>
        </authorList>
    </citation>
    <scope>NUCLEOTIDE SEQUENCE</scope>
</reference>
<dbReference type="InterPro" id="IPR051315">
    <property type="entry name" value="Bact_Chemotaxis_CheA"/>
</dbReference>
<dbReference type="SUPFAM" id="SSF47226">
    <property type="entry name" value="Histidine-containing phosphotransfer domain, HPT domain"/>
    <property type="match status" value="1"/>
</dbReference>
<dbReference type="FunFam" id="3.30.565.10:FF:000016">
    <property type="entry name" value="Chemotaxis protein CheA, putative"/>
    <property type="match status" value="1"/>
</dbReference>
<evidence type="ECO:0000256" key="5">
    <source>
        <dbReference type="ARBA" id="ARBA00022777"/>
    </source>
</evidence>
<dbReference type="InterPro" id="IPR003594">
    <property type="entry name" value="HATPase_dom"/>
</dbReference>
<dbReference type="Gene3D" id="3.40.50.2300">
    <property type="match status" value="1"/>
</dbReference>
<comment type="catalytic activity">
    <reaction evidence="1">
        <text>ATP + protein L-histidine = ADP + protein N-phospho-L-histidine.</text>
        <dbReference type="EC" id="2.7.13.3"/>
    </reaction>
</comment>
<gene>
    <name evidence="10" type="primary">frzE_4</name>
    <name evidence="10" type="ORF">GALL_145760</name>
</gene>
<evidence type="ECO:0000256" key="3">
    <source>
        <dbReference type="ARBA" id="ARBA00022553"/>
    </source>
</evidence>
<dbReference type="PROSITE" id="PS50894">
    <property type="entry name" value="HPT"/>
    <property type="match status" value="1"/>
</dbReference>
<protein>
    <recommendedName>
        <fullName evidence="2">histidine kinase</fullName>
        <ecNumber evidence="2">2.7.13.3</ecNumber>
    </recommendedName>
</protein>
<dbReference type="PROSITE" id="PS50110">
    <property type="entry name" value="RESPONSE_REGULATORY"/>
    <property type="match status" value="1"/>
</dbReference>
<dbReference type="InterPro" id="IPR004358">
    <property type="entry name" value="Sig_transdc_His_kin-like_C"/>
</dbReference>
<feature type="domain" description="CheW-like" evidence="8">
    <location>
        <begin position="539"/>
        <end position="676"/>
    </location>
</feature>
<dbReference type="SMART" id="SM00073">
    <property type="entry name" value="HPT"/>
    <property type="match status" value="1"/>
</dbReference>
<dbReference type="GO" id="GO:0006935">
    <property type="term" value="P:chemotaxis"/>
    <property type="evidence" value="ECO:0007669"/>
    <property type="project" value="InterPro"/>
</dbReference>
<keyword evidence="3" id="KW-0597">Phosphoprotein</keyword>
<evidence type="ECO:0000313" key="10">
    <source>
        <dbReference type="EMBL" id="OIR03304.1"/>
    </source>
</evidence>
<dbReference type="AlphaFoldDB" id="A0A1J5SGY0"/>
<dbReference type="SUPFAM" id="SSF55874">
    <property type="entry name" value="ATPase domain of HSP90 chaperone/DNA topoisomerase II/histidine kinase"/>
    <property type="match status" value="1"/>
</dbReference>
<dbReference type="GO" id="GO:0000155">
    <property type="term" value="F:phosphorelay sensor kinase activity"/>
    <property type="evidence" value="ECO:0007669"/>
    <property type="project" value="InterPro"/>
</dbReference>
<feature type="domain" description="HPt" evidence="9">
    <location>
        <begin position="28"/>
        <end position="135"/>
    </location>
</feature>
<dbReference type="SUPFAM" id="SSF52172">
    <property type="entry name" value="CheY-like"/>
    <property type="match status" value="1"/>
</dbReference>
<comment type="caution">
    <text evidence="10">The sequence shown here is derived from an EMBL/GenBank/DDBJ whole genome shotgun (WGS) entry which is preliminary data.</text>
</comment>
<evidence type="ECO:0000259" key="6">
    <source>
        <dbReference type="PROSITE" id="PS50109"/>
    </source>
</evidence>
<keyword evidence="5" id="KW-0418">Kinase</keyword>
<dbReference type="EMBL" id="MLJW01000067">
    <property type="protein sequence ID" value="OIR03304.1"/>
    <property type="molecule type" value="Genomic_DNA"/>
</dbReference>
<dbReference type="SMART" id="SM00387">
    <property type="entry name" value="HATPase_c"/>
    <property type="match status" value="1"/>
</dbReference>
<dbReference type="PRINTS" id="PR00344">
    <property type="entry name" value="BCTRLSENSOR"/>
</dbReference>
<feature type="domain" description="Histidine kinase" evidence="6">
    <location>
        <begin position="341"/>
        <end position="537"/>
    </location>
</feature>
<evidence type="ECO:0000256" key="4">
    <source>
        <dbReference type="ARBA" id="ARBA00022679"/>
    </source>
</evidence>
<dbReference type="CDD" id="cd00088">
    <property type="entry name" value="HPT"/>
    <property type="match status" value="1"/>
</dbReference>
<evidence type="ECO:0000259" key="9">
    <source>
        <dbReference type="PROSITE" id="PS50894"/>
    </source>
</evidence>
<dbReference type="Pfam" id="PF02518">
    <property type="entry name" value="HATPase_c"/>
    <property type="match status" value="1"/>
</dbReference>
<dbReference type="Gene3D" id="2.30.30.40">
    <property type="entry name" value="SH3 Domains"/>
    <property type="match status" value="1"/>
</dbReference>
<evidence type="ECO:0000256" key="2">
    <source>
        <dbReference type="ARBA" id="ARBA00012438"/>
    </source>
</evidence>
<name>A0A1J5SGY0_9ZZZZ</name>
<dbReference type="InterPro" id="IPR036890">
    <property type="entry name" value="HATPase_C_sf"/>
</dbReference>
<dbReference type="SMART" id="SM00448">
    <property type="entry name" value="REC"/>
    <property type="match status" value="1"/>
</dbReference>
<dbReference type="InterPro" id="IPR004105">
    <property type="entry name" value="CheA-like_dim"/>
</dbReference>
<dbReference type="SMART" id="SM01231">
    <property type="entry name" value="H-kinase_dim"/>
    <property type="match status" value="1"/>
</dbReference>
<feature type="domain" description="Response regulatory" evidence="7">
    <location>
        <begin position="696"/>
        <end position="812"/>
    </location>
</feature>
<evidence type="ECO:0000259" key="7">
    <source>
        <dbReference type="PROSITE" id="PS50110"/>
    </source>
</evidence>
<dbReference type="Pfam" id="PF01627">
    <property type="entry name" value="Hpt"/>
    <property type="match status" value="1"/>
</dbReference>
<dbReference type="Gene3D" id="3.30.565.10">
    <property type="entry name" value="Histidine kinase-like ATPase, C-terminal domain"/>
    <property type="match status" value="1"/>
</dbReference>
<dbReference type="SMART" id="SM00260">
    <property type="entry name" value="CheW"/>
    <property type="match status" value="1"/>
</dbReference>
<proteinExistence type="predicted"/>
<dbReference type="InterPro" id="IPR008207">
    <property type="entry name" value="Sig_transdc_His_kin_Hpt_dom"/>
</dbReference>
<dbReference type="PANTHER" id="PTHR43395">
    <property type="entry name" value="SENSOR HISTIDINE KINASE CHEA"/>
    <property type="match status" value="1"/>
</dbReference>
<dbReference type="EC" id="2.7.13.3" evidence="2"/>
<evidence type="ECO:0000256" key="1">
    <source>
        <dbReference type="ARBA" id="ARBA00000085"/>
    </source>
</evidence>
<dbReference type="InterPro" id="IPR011006">
    <property type="entry name" value="CheY-like_superfamily"/>
</dbReference>
<dbReference type="InterPro" id="IPR005467">
    <property type="entry name" value="His_kinase_dom"/>
</dbReference>
<sequence>MLSKILLCAFLTTCLVPVGSDWTMDKQNEDFLKRLLATFRIEAGEHLQAMSAGLIELENSPAEVRYAEIVETVFREAHSLKGAARAVNLKEIESVCQSMESVFAALKGNRLAVSPPLFDLMQEAIADLSTLLSAEGAAMAVAGKSAIATLIQRFDDVLQGRYAKTVTPHPTVAQSTAVQLMPSEQQTPIVLPQDVQSEATAAVATHAPFTAPSIASGTVRVSTQKLDAVMRQVEELLVPRLASVQRAKELREVAVSFATWKKQRARMRPVLRQIERYVEKGSGRNGAARELPELSAKELPKLLEYLESEQLFMKTIEARLLRLSKFAAHDRRTLAGMSDSLLHDVKEMQLLPFSSLLEIFPRFTRELAREQGKQVELVIRGGEIEIDRRTLEEMKDPLMHLLRNSVDHGIEQPVMRQSKGKSDCGNITIAIAQKDGGKIEILVADDGVGINAAKVKASALKLNVVSVEAAEKLNEQEAQALVFQSGISTSQIITDISGRGLGLAIVREKVERLGGVVALESPRGGGTSFIVTLPLMLATFRGVLVRIGDHCFVIPALSVERVTRVAQQDIKTVENRATISYEGQAVALVSLGDALELPFQSSTTNASAQVTVVVLGTGRQRVAFQVEEVLGEQEVLVKALGRQLTRVRNIAGASVLGTGQVVAVLNVTDLLKSAVNRAAVPSPVAAETQGLAKKQSILVVEDSITSRALLKNILESAGYRVTTAVDGVDAYTTLKTEPFDLIVSDVEMPRMDGFDLTAKVRIDKQFAELPVILVTALESREHRERGIDVGANAYIVKSSFDQSNLLEVIQRLI</sequence>
<dbReference type="PANTHER" id="PTHR43395:SF1">
    <property type="entry name" value="CHEMOTAXIS PROTEIN CHEA"/>
    <property type="match status" value="1"/>
</dbReference>
<dbReference type="Gene3D" id="1.20.120.160">
    <property type="entry name" value="HPT domain"/>
    <property type="match status" value="1"/>
</dbReference>
<dbReference type="InterPro" id="IPR036641">
    <property type="entry name" value="HPT_dom_sf"/>
</dbReference>
<dbReference type="InterPro" id="IPR002545">
    <property type="entry name" value="CheW-lke_dom"/>
</dbReference>
<accession>A0A1J5SGY0</accession>
<dbReference type="InterPro" id="IPR036061">
    <property type="entry name" value="CheW-like_dom_sf"/>
</dbReference>